<dbReference type="Gene3D" id="3.10.105.10">
    <property type="entry name" value="Dipeptide-binding Protein, Domain 3"/>
    <property type="match status" value="1"/>
</dbReference>
<dbReference type="GO" id="GO:0015833">
    <property type="term" value="P:peptide transport"/>
    <property type="evidence" value="ECO:0007669"/>
    <property type="project" value="TreeGrafter"/>
</dbReference>
<organism evidence="6 7">
    <name type="scientific">Simkania negevensis (strain ATCC VR-1471 / DSM 27360 / Z)</name>
    <dbReference type="NCBI Taxonomy" id="331113"/>
    <lineage>
        <taxon>Bacteria</taxon>
        <taxon>Pseudomonadati</taxon>
        <taxon>Chlamydiota</taxon>
        <taxon>Chlamydiia</taxon>
        <taxon>Parachlamydiales</taxon>
        <taxon>Simkaniaceae</taxon>
        <taxon>Simkania</taxon>
    </lineage>
</organism>
<evidence type="ECO:0000259" key="5">
    <source>
        <dbReference type="Pfam" id="PF00496"/>
    </source>
</evidence>
<dbReference type="eggNOG" id="COG4166">
    <property type="taxonomic scope" value="Bacteria"/>
</dbReference>
<gene>
    <name evidence="6" type="primary">oppA-A</name>
    <name evidence="6" type="ordered locus">SNE_A05670</name>
</gene>
<reference key="1">
    <citation type="journal article" date="2011" name="Mol. Biol. Evol.">
        <title>Unity in variety -- the pan-genome of the Chlamydiae.</title>
        <authorList>
            <person name="Collingro A."/>
            <person name="Tischler P."/>
            <person name="Weinmaier T."/>
            <person name="Penz T."/>
            <person name="Heinz E."/>
            <person name="Brunham R.C."/>
            <person name="Read T.D."/>
            <person name="Bavoil P.M."/>
            <person name="Sachse K."/>
            <person name="Kahane S."/>
            <person name="Friedman M.G."/>
            <person name="Rattei T."/>
            <person name="Myers G.S.A."/>
            <person name="Horn M."/>
        </authorList>
    </citation>
    <scope>NUCLEOTIDE SEQUENCE</scope>
    <source>
        <strain>Z</strain>
    </source>
</reference>
<dbReference type="GO" id="GO:1904680">
    <property type="term" value="F:peptide transmembrane transporter activity"/>
    <property type="evidence" value="ECO:0007669"/>
    <property type="project" value="TreeGrafter"/>
</dbReference>
<comment type="similarity">
    <text evidence="2">Belongs to the bacterial solute-binding protein 5 family.</text>
</comment>
<evidence type="ECO:0000313" key="7">
    <source>
        <dbReference type="Proteomes" id="UP000000496"/>
    </source>
</evidence>
<evidence type="ECO:0000256" key="1">
    <source>
        <dbReference type="ARBA" id="ARBA00004196"/>
    </source>
</evidence>
<dbReference type="SUPFAM" id="SSF53850">
    <property type="entry name" value="Periplasmic binding protein-like II"/>
    <property type="match status" value="1"/>
</dbReference>
<name>F8L4Q5_SIMNZ</name>
<dbReference type="InterPro" id="IPR039424">
    <property type="entry name" value="SBP_5"/>
</dbReference>
<feature type="domain" description="Solute-binding protein family 5" evidence="5">
    <location>
        <begin position="684"/>
        <end position="1054"/>
    </location>
</feature>
<comment type="subcellular location">
    <subcellularLocation>
        <location evidence="1">Cell envelope</location>
    </subcellularLocation>
</comment>
<keyword evidence="3" id="KW-0813">Transport</keyword>
<evidence type="ECO:0000313" key="6">
    <source>
        <dbReference type="EMBL" id="CCB88444.1"/>
    </source>
</evidence>
<dbReference type="EMBL" id="FR872582">
    <property type="protein sequence ID" value="CCB88444.1"/>
    <property type="molecule type" value="Genomic_DNA"/>
</dbReference>
<sequence>MTSVFKTVSKWLEVPHPILSCELRQVLESLLEVVNSILRLEEIENEKALREIVSKLPQVSCTYTNDDAGIVKVTFLSLEFPSLDTNRFVYELFDRFVLSKSRCFELESKAFTFEFKAKDMPRLYVADYLIHLSEKQSYERFKEKVMILKEQLRLALLNKNFSFRLALSHHVRLDRKITAIHSQVLRYIEEKGEEFDTQFLLDVDRWLMAFSQDFLEKRSPLLLAKALFNLISIRRELEWKETIDSSKRHIQLSFFPSSLSFTFGTKPVLGCTIGVGLNPSCERFVEKHLSSALEAVIPSANLLISPEVHLEKSNIQMMYIEFEREDGMRFTDEEIEKLKSQLPIEIEARVQRFVPELFMVRNEEEIMKNILTLTKEIRSAEDFPQVTVRYEQHDEETLVFCVILVRILKEGQDSVTEAFSKVNHSLALIPERTQIVSYLGGKDPVEANVFRVQLSDVNPFTRRNFSFNFFEARHHVIEVIEAAVGEIRDYNGGMILKQSENLVRFKQAFSEVDSENPEFLEKFFYSLNPIEIQATIETESLKLFFETFSSLLEAEEEGFFSYRFHRKGSQLFLFTRCNDHHFRAAFEEELEKQDLKHKLMISSSLLHHGFRYEGVIFDNHEEIELQLEGILKNYLKHQIKPKVLNLNLETKIFLDPRIGGDHQSSMINKMLFEGLMRLDEQGTPQLAIAEKVEVSDDQTRYLFTLRESYWSNGMKVLAEDFEYAWKKVLSPGFNTRFAYLFYPIKNARLAKEGQCSVDEVKVKALDDTHLEIHLETPTPYFLESTTLGLYSPVNSYIDRIHPNWAQERGDRFICNGPFRLRENRSFYAFELAKNHRFWNQDSIKLDHILLSRVNSRKATELFCTKKLDWLGPPLGYGRSNFSQLGEKIHYLPTTKSLWYLFNNQIFPFTNHKIRQAFCLAVNRCEIIGTNRDCMLPAYSHLPLNHTELFRGHKGMEENSERAEQLFKEGLDELGITKREFPQVTVIHYNSEASNRTSHLLKKQWREILGISCRIEPYEFADLFERLGRGEFQVGCFCWISWINDPIYTLNIYRNRDEKLNVFFWEDQEYQTLLDLADHELDLDKRLEYLHEAAKIFSNQHLILPIYYEYERYLKSENLQVPIVNNLGFVNYAYSRFK</sequence>
<dbReference type="CDD" id="cd08504">
    <property type="entry name" value="PBP2_OppA"/>
    <property type="match status" value="1"/>
</dbReference>
<keyword evidence="7" id="KW-1185">Reference proteome</keyword>
<evidence type="ECO:0000256" key="3">
    <source>
        <dbReference type="ARBA" id="ARBA00022448"/>
    </source>
</evidence>
<reference evidence="6 7" key="2">
    <citation type="journal article" date="2011" name="Mol. Biol. Evol.">
        <title>Unity in variety--the pan-genome of the Chlamydiae.</title>
        <authorList>
            <person name="Collingro A."/>
            <person name="Tischler P."/>
            <person name="Weinmaier T."/>
            <person name="Penz T."/>
            <person name="Heinz E."/>
            <person name="Brunham R.C."/>
            <person name="Read T.D."/>
            <person name="Bavoil P.M."/>
            <person name="Sachse K."/>
            <person name="Kahane S."/>
            <person name="Friedman M.G."/>
            <person name="Rattei T."/>
            <person name="Myers G.S."/>
            <person name="Horn M."/>
        </authorList>
    </citation>
    <scope>NUCLEOTIDE SEQUENCE [LARGE SCALE GENOMIC DNA]</scope>
    <source>
        <strain evidence="7">ATCC VR-1471 / Z</strain>
    </source>
</reference>
<dbReference type="Gene3D" id="3.90.76.10">
    <property type="entry name" value="Dipeptide-binding Protein, Domain 1"/>
    <property type="match status" value="1"/>
</dbReference>
<dbReference type="Proteomes" id="UP000000496">
    <property type="component" value="Chromosome gsn.131"/>
</dbReference>
<evidence type="ECO:0000256" key="2">
    <source>
        <dbReference type="ARBA" id="ARBA00005695"/>
    </source>
</evidence>
<dbReference type="PANTHER" id="PTHR30290:SF83">
    <property type="entry name" value="ABC TRANSPORTER SUBSTRATE-BINDING PROTEIN"/>
    <property type="match status" value="1"/>
</dbReference>
<dbReference type="Pfam" id="PF00496">
    <property type="entry name" value="SBP_bac_5"/>
    <property type="match status" value="1"/>
</dbReference>
<dbReference type="OrthoDB" id="17118at2"/>
<keyword evidence="4" id="KW-0732">Signal</keyword>
<dbReference type="STRING" id="331113.SNE_A05670"/>
<accession>F8L4Q5</accession>
<protein>
    <submittedName>
        <fullName evidence="6">Oligopeptide-binding protein oppA</fullName>
    </submittedName>
</protein>
<dbReference type="AlphaFoldDB" id="F8L4Q5"/>
<evidence type="ECO:0000256" key="4">
    <source>
        <dbReference type="ARBA" id="ARBA00022729"/>
    </source>
</evidence>
<dbReference type="PANTHER" id="PTHR30290">
    <property type="entry name" value="PERIPLASMIC BINDING COMPONENT OF ABC TRANSPORTER"/>
    <property type="match status" value="1"/>
</dbReference>
<dbReference type="RefSeq" id="WP_013942911.1">
    <property type="nucleotide sequence ID" value="NC_015713.1"/>
</dbReference>
<dbReference type="GO" id="GO:0030313">
    <property type="term" value="C:cell envelope"/>
    <property type="evidence" value="ECO:0007669"/>
    <property type="project" value="UniProtKB-SubCell"/>
</dbReference>
<dbReference type="Gene3D" id="3.40.190.10">
    <property type="entry name" value="Periplasmic binding protein-like II"/>
    <property type="match status" value="1"/>
</dbReference>
<dbReference type="FunFam" id="3.90.76.10:FF:000001">
    <property type="entry name" value="Oligopeptide ABC transporter substrate-binding protein"/>
    <property type="match status" value="1"/>
</dbReference>
<dbReference type="KEGG" id="sng:SNE_A05670"/>
<dbReference type="HOGENOM" id="CLU_278208_0_0_0"/>
<dbReference type="InterPro" id="IPR000914">
    <property type="entry name" value="SBP_5_dom"/>
</dbReference>
<proteinExistence type="inferred from homology"/>